<sequence length="86" mass="9724">MHDFTLEQDNITPVSGWKAYCAATRATVNVNAEFFNIIRESLLPAMGRLWLNADYVKCVHASGELFTRSDILSLSIDHLVTVKNPW</sequence>
<dbReference type="PANTHER" id="PTHR47124">
    <property type="entry name" value="F-BOX PROTEIN SKIP8"/>
    <property type="match status" value="1"/>
</dbReference>
<evidence type="ECO:0000313" key="1">
    <source>
        <dbReference type="EMBL" id="CAH2042778.1"/>
    </source>
</evidence>
<dbReference type="InterPro" id="IPR044260">
    <property type="entry name" value="SKIP8-like"/>
</dbReference>
<name>A0AAU9RM05_THLAR</name>
<dbReference type="Proteomes" id="UP000836841">
    <property type="component" value="Unassembled WGS sequence"/>
</dbReference>
<gene>
    <name evidence="1" type="ORF">TAV2_LOCUS4768</name>
</gene>
<proteinExistence type="predicted"/>
<organism evidence="1 2">
    <name type="scientific">Thlaspi arvense</name>
    <name type="common">Field penny-cress</name>
    <dbReference type="NCBI Taxonomy" id="13288"/>
    <lineage>
        <taxon>Eukaryota</taxon>
        <taxon>Viridiplantae</taxon>
        <taxon>Streptophyta</taxon>
        <taxon>Embryophyta</taxon>
        <taxon>Tracheophyta</taxon>
        <taxon>Spermatophyta</taxon>
        <taxon>Magnoliopsida</taxon>
        <taxon>eudicotyledons</taxon>
        <taxon>Gunneridae</taxon>
        <taxon>Pentapetalae</taxon>
        <taxon>rosids</taxon>
        <taxon>malvids</taxon>
        <taxon>Brassicales</taxon>
        <taxon>Brassicaceae</taxon>
        <taxon>Thlaspideae</taxon>
        <taxon>Thlaspi</taxon>
    </lineage>
</organism>
<evidence type="ECO:0000313" key="2">
    <source>
        <dbReference type="Proteomes" id="UP000836841"/>
    </source>
</evidence>
<dbReference type="PANTHER" id="PTHR47124:SF1">
    <property type="entry name" value="F-BOX PROTEIN SKIP8"/>
    <property type="match status" value="1"/>
</dbReference>
<accession>A0AAU9RM05</accession>
<dbReference type="AlphaFoldDB" id="A0AAU9RM05"/>
<keyword evidence="2" id="KW-1185">Reference proteome</keyword>
<dbReference type="EMBL" id="CAJVSB020000185">
    <property type="protein sequence ID" value="CAH2042778.1"/>
    <property type="molecule type" value="Genomic_DNA"/>
</dbReference>
<protein>
    <submittedName>
        <fullName evidence="1">Uncharacterized protein</fullName>
    </submittedName>
</protein>
<reference evidence="1 2" key="1">
    <citation type="submission" date="2022-03" db="EMBL/GenBank/DDBJ databases">
        <authorList>
            <person name="Nunn A."/>
            <person name="Chopra R."/>
            <person name="Nunn A."/>
            <person name="Contreras Garrido A."/>
        </authorList>
    </citation>
    <scope>NUCLEOTIDE SEQUENCE [LARGE SCALE GENOMIC DNA]</scope>
</reference>
<comment type="caution">
    <text evidence="1">The sequence shown here is derived from an EMBL/GenBank/DDBJ whole genome shotgun (WGS) entry which is preliminary data.</text>
</comment>